<feature type="chain" id="PRO_5016433223" evidence="2">
    <location>
        <begin position="25"/>
        <end position="742"/>
    </location>
</feature>
<dbReference type="Pfam" id="PF04389">
    <property type="entry name" value="Peptidase_M28"/>
    <property type="match status" value="1"/>
</dbReference>
<name>A0A318UF59_9SPHI</name>
<dbReference type="InterPro" id="IPR007484">
    <property type="entry name" value="Peptidase_M28"/>
</dbReference>
<dbReference type="PANTHER" id="PTHR10404:SF46">
    <property type="entry name" value="VACUOLAR PROTEIN SORTING-ASSOCIATED PROTEIN 70"/>
    <property type="match status" value="1"/>
</dbReference>
<dbReference type="EMBL" id="QKLU01000003">
    <property type="protein sequence ID" value="PYF75032.1"/>
    <property type="molecule type" value="Genomic_DNA"/>
</dbReference>
<dbReference type="Gene3D" id="3.50.30.30">
    <property type="match status" value="1"/>
</dbReference>
<evidence type="ECO:0000259" key="3">
    <source>
        <dbReference type="Pfam" id="PF02225"/>
    </source>
</evidence>
<dbReference type="PANTHER" id="PTHR10404">
    <property type="entry name" value="N-ACETYLATED-ALPHA-LINKED ACIDIC DIPEPTIDASE"/>
    <property type="match status" value="1"/>
</dbReference>
<dbReference type="OrthoDB" id="3646048at2"/>
<dbReference type="SUPFAM" id="SSF53187">
    <property type="entry name" value="Zn-dependent exopeptidases"/>
    <property type="match status" value="1"/>
</dbReference>
<sequence length="742" mass="81360">MNQKQILTRLALFPLLLVATGAAGQSKATYSFQKEGAKNTALESQFDGQLSSSHIGQTIKELSSKPHELGSANGKAVAESILSRFKSYGWDAQIETYYVLFPTPKNRLLELTYPHTYTALLKEPPLKEDATSAQEGQLPTYNAWSADGDVEAELVYVNFGLPEDYERLDKLGISVKGKIVIARYGRSWRGIKPKVAQEHGAIGCIIYSDPKEDGYYQGDVYPKGAFKNEYGVQRGSVMDMVVYPGDPLTPNIGATKNAERISRADAKNLLKIPVLPISYHDAQPLLAAIEGPVAPEEWRGALPITYHIGPGKAKVHLNLSFDWKTVPAYNVVATLKGSTWPEEWIIRGNHHDAWVNGAGDPISGLAAELEEAKAIGVLVKNGYKPKRTLKYIAWDGEEPSLLGSTEWAEHHAPELQQKAVVYINSDGNGRGFLEAGGSHALSNLIAEVAKDVKDPQTGVSIYERKRAGEIAKASAKAKAELLKKDEFSLGALGTGSDYSAFLQHLGIPSLNLGFGGEDSGGEYHSIYDSYDDYSRFKDPGFSYGQSLSQTAGRVVLRLADAAILPFDFRSLKKTADTYVKEVVSLNEQLQENRSLENQLLKNRITELASDPQKPYQAAQPKPEVPKLDFTPLQNALKALGLVTDELASKQNGLDKTKAGLLNTALYRAEQQLLLSDGLPKRPWYKHSLYAPGFYTGYGVKTLPGIREALEQGNWTEASQQITAVTGQIEQLTSFLQKTTNKL</sequence>
<evidence type="ECO:0000259" key="4">
    <source>
        <dbReference type="Pfam" id="PF04253"/>
    </source>
</evidence>
<evidence type="ECO:0000259" key="5">
    <source>
        <dbReference type="Pfam" id="PF04389"/>
    </source>
</evidence>
<evidence type="ECO:0000256" key="2">
    <source>
        <dbReference type="SAM" id="SignalP"/>
    </source>
</evidence>
<dbReference type="AlphaFoldDB" id="A0A318UF59"/>
<dbReference type="CDD" id="cd02121">
    <property type="entry name" value="PA_GCPII_like"/>
    <property type="match status" value="1"/>
</dbReference>
<dbReference type="InterPro" id="IPR007365">
    <property type="entry name" value="TFR-like_dimer_dom"/>
</dbReference>
<protein>
    <submittedName>
        <fullName evidence="6">N-acetylated-alpha-linked acidic dipeptidase</fullName>
    </submittedName>
</protein>
<dbReference type="FunFam" id="3.40.630.10:FF:000101">
    <property type="entry name" value="N-acetylated alpha-linked acidic dipeptidase like 1"/>
    <property type="match status" value="1"/>
</dbReference>
<dbReference type="Pfam" id="PF04253">
    <property type="entry name" value="TFR_dimer"/>
    <property type="match status" value="1"/>
</dbReference>
<dbReference type="RefSeq" id="WP_110830018.1">
    <property type="nucleotide sequence ID" value="NZ_QKLU01000003.1"/>
</dbReference>
<dbReference type="SUPFAM" id="SSF52025">
    <property type="entry name" value="PA domain"/>
    <property type="match status" value="1"/>
</dbReference>
<feature type="domain" description="PA" evidence="3">
    <location>
        <begin position="150"/>
        <end position="218"/>
    </location>
</feature>
<comment type="similarity">
    <text evidence="1">Belongs to the peptidase M28 family. M28B subfamily.</text>
</comment>
<keyword evidence="2" id="KW-0732">Signal</keyword>
<proteinExistence type="inferred from homology"/>
<evidence type="ECO:0000256" key="1">
    <source>
        <dbReference type="ARBA" id="ARBA00005634"/>
    </source>
</evidence>
<dbReference type="Proteomes" id="UP000248198">
    <property type="component" value="Unassembled WGS sequence"/>
</dbReference>
<keyword evidence="7" id="KW-1185">Reference proteome</keyword>
<dbReference type="SUPFAM" id="SSF47672">
    <property type="entry name" value="Transferrin receptor-like dimerisation domain"/>
    <property type="match status" value="1"/>
</dbReference>
<dbReference type="InterPro" id="IPR046450">
    <property type="entry name" value="PA_dom_sf"/>
</dbReference>
<feature type="domain" description="Peptidase M28" evidence="5">
    <location>
        <begin position="330"/>
        <end position="533"/>
    </location>
</feature>
<feature type="signal peptide" evidence="2">
    <location>
        <begin position="1"/>
        <end position="24"/>
    </location>
</feature>
<comment type="caution">
    <text evidence="6">The sequence shown here is derived from an EMBL/GenBank/DDBJ whole genome shotgun (WGS) entry which is preliminary data.</text>
</comment>
<feature type="domain" description="Transferrin receptor-like dimerisation" evidence="4">
    <location>
        <begin position="628"/>
        <end position="735"/>
    </location>
</feature>
<dbReference type="Gene3D" id="3.40.630.10">
    <property type="entry name" value="Zn peptidases"/>
    <property type="match status" value="1"/>
</dbReference>
<reference evidence="6 7" key="1">
    <citation type="submission" date="2018-06" db="EMBL/GenBank/DDBJ databases">
        <title>Genomic Encyclopedia of Archaeal and Bacterial Type Strains, Phase II (KMG-II): from individual species to whole genera.</title>
        <authorList>
            <person name="Goeker M."/>
        </authorList>
    </citation>
    <scope>NUCLEOTIDE SEQUENCE [LARGE SCALE GENOMIC DNA]</scope>
    <source>
        <strain evidence="6 7">DSM 27372</strain>
    </source>
</reference>
<dbReference type="InterPro" id="IPR003137">
    <property type="entry name" value="PA_domain"/>
</dbReference>
<dbReference type="Gene3D" id="1.20.930.40">
    <property type="entry name" value="Transferrin receptor-like, dimerisation domain"/>
    <property type="match status" value="1"/>
</dbReference>
<gene>
    <name evidence="6" type="ORF">B0O44_103479</name>
</gene>
<organism evidence="6 7">
    <name type="scientific">Pedobacter nutrimenti</name>
    <dbReference type="NCBI Taxonomy" id="1241337"/>
    <lineage>
        <taxon>Bacteria</taxon>
        <taxon>Pseudomonadati</taxon>
        <taxon>Bacteroidota</taxon>
        <taxon>Sphingobacteriia</taxon>
        <taxon>Sphingobacteriales</taxon>
        <taxon>Sphingobacteriaceae</taxon>
        <taxon>Pedobacter</taxon>
    </lineage>
</organism>
<dbReference type="Pfam" id="PF02225">
    <property type="entry name" value="PA"/>
    <property type="match status" value="1"/>
</dbReference>
<dbReference type="InterPro" id="IPR039373">
    <property type="entry name" value="Peptidase_M28B"/>
</dbReference>
<accession>A0A318UF59</accession>
<evidence type="ECO:0000313" key="7">
    <source>
        <dbReference type="Proteomes" id="UP000248198"/>
    </source>
</evidence>
<evidence type="ECO:0000313" key="6">
    <source>
        <dbReference type="EMBL" id="PYF75032.1"/>
    </source>
</evidence>
<dbReference type="InterPro" id="IPR036757">
    <property type="entry name" value="TFR-like_dimer_dom_sf"/>
</dbReference>